<keyword evidence="2" id="KW-1185">Reference proteome</keyword>
<organism evidence="1 2">
    <name type="scientific">Entomortierella chlamydospora</name>
    <dbReference type="NCBI Taxonomy" id="101097"/>
    <lineage>
        <taxon>Eukaryota</taxon>
        <taxon>Fungi</taxon>
        <taxon>Fungi incertae sedis</taxon>
        <taxon>Mucoromycota</taxon>
        <taxon>Mortierellomycotina</taxon>
        <taxon>Mortierellomycetes</taxon>
        <taxon>Mortierellales</taxon>
        <taxon>Mortierellaceae</taxon>
        <taxon>Entomortierella</taxon>
    </lineage>
</organism>
<evidence type="ECO:0000313" key="2">
    <source>
        <dbReference type="Proteomes" id="UP000703661"/>
    </source>
</evidence>
<dbReference type="EMBL" id="JAAAID010004850">
    <property type="protein sequence ID" value="KAF9992045.1"/>
    <property type="molecule type" value="Genomic_DNA"/>
</dbReference>
<dbReference type="Proteomes" id="UP000703661">
    <property type="component" value="Unassembled WGS sequence"/>
</dbReference>
<name>A0A9P6MCS5_9FUNG</name>
<reference evidence="1" key="1">
    <citation type="journal article" date="2020" name="Fungal Divers.">
        <title>Resolving the Mortierellaceae phylogeny through synthesis of multi-gene phylogenetics and phylogenomics.</title>
        <authorList>
            <person name="Vandepol N."/>
            <person name="Liber J."/>
            <person name="Desiro A."/>
            <person name="Na H."/>
            <person name="Kennedy M."/>
            <person name="Barry K."/>
            <person name="Grigoriev I.V."/>
            <person name="Miller A.N."/>
            <person name="O'Donnell K."/>
            <person name="Stajich J.E."/>
            <person name="Bonito G."/>
        </authorList>
    </citation>
    <scope>NUCLEOTIDE SEQUENCE</scope>
    <source>
        <strain evidence="1">NRRL 2769</strain>
    </source>
</reference>
<feature type="non-terminal residue" evidence="1">
    <location>
        <position position="1"/>
    </location>
</feature>
<dbReference type="AlphaFoldDB" id="A0A9P6MCS5"/>
<accession>A0A9P6MCS5</accession>
<proteinExistence type="predicted"/>
<gene>
    <name evidence="1" type="ORF">BGZ80_008750</name>
</gene>
<comment type="caution">
    <text evidence="1">The sequence shown here is derived from an EMBL/GenBank/DDBJ whole genome shotgun (WGS) entry which is preliminary data.</text>
</comment>
<sequence length="103" mass="10525">CLGVASNIDAGAVEGMRTNVYVDSSAEAGAEAEAGDDAGAVGMAYMVEMAAAVVVAGSMGKIESQVGVDILREFCGHWAAWLQAEKLCTVAAELMVGAQKENK</sequence>
<protein>
    <submittedName>
        <fullName evidence="1">Uncharacterized protein</fullName>
    </submittedName>
</protein>
<evidence type="ECO:0000313" key="1">
    <source>
        <dbReference type="EMBL" id="KAF9992045.1"/>
    </source>
</evidence>